<reference evidence="6 7" key="1">
    <citation type="submission" date="2015-01" db="EMBL/GenBank/DDBJ databases">
        <title>Paenibacillus swuensis/DY6/whole genome sequencing.</title>
        <authorList>
            <person name="Kim M.K."/>
            <person name="Srinivasan S."/>
            <person name="Lee J.-J."/>
        </authorList>
    </citation>
    <scope>NUCLEOTIDE SEQUENCE [LARGE SCALE GENOMIC DNA]</scope>
    <source>
        <strain evidence="6 7">DY6</strain>
    </source>
</reference>
<dbReference type="InterPro" id="IPR001647">
    <property type="entry name" value="HTH_TetR"/>
</dbReference>
<dbReference type="PRINTS" id="PR00455">
    <property type="entry name" value="HTHTETR"/>
</dbReference>
<feature type="DNA-binding region" description="H-T-H motif" evidence="4">
    <location>
        <begin position="32"/>
        <end position="51"/>
    </location>
</feature>
<dbReference type="RefSeq" id="WP_068610997.1">
    <property type="nucleotide sequence ID" value="NZ_CP011388.1"/>
</dbReference>
<dbReference type="InterPro" id="IPR050109">
    <property type="entry name" value="HTH-type_TetR-like_transc_reg"/>
</dbReference>
<keyword evidence="1" id="KW-0805">Transcription regulation</keyword>
<dbReference type="SUPFAM" id="SSF46689">
    <property type="entry name" value="Homeodomain-like"/>
    <property type="match status" value="1"/>
</dbReference>
<gene>
    <name evidence="6" type="ORF">SY83_08710</name>
</gene>
<dbReference type="GO" id="GO:0003700">
    <property type="term" value="F:DNA-binding transcription factor activity"/>
    <property type="evidence" value="ECO:0007669"/>
    <property type="project" value="TreeGrafter"/>
</dbReference>
<dbReference type="PATRIC" id="fig|1178515.4.peg.1737"/>
<dbReference type="PANTHER" id="PTHR30055">
    <property type="entry name" value="HTH-TYPE TRANSCRIPTIONAL REGULATOR RUTR"/>
    <property type="match status" value="1"/>
</dbReference>
<dbReference type="Gene3D" id="1.10.357.10">
    <property type="entry name" value="Tetracycline Repressor, domain 2"/>
    <property type="match status" value="1"/>
</dbReference>
<evidence type="ECO:0000256" key="1">
    <source>
        <dbReference type="ARBA" id="ARBA00023015"/>
    </source>
</evidence>
<dbReference type="OrthoDB" id="9815924at2"/>
<name>A0A172TP17_9BACL</name>
<protein>
    <submittedName>
        <fullName evidence="6">TetR family transcriptional regulator</fullName>
    </submittedName>
</protein>
<accession>A0A172TP17</accession>
<feature type="domain" description="HTH tetR-type" evidence="5">
    <location>
        <begin position="9"/>
        <end position="69"/>
    </location>
</feature>
<dbReference type="KEGG" id="pswu:SY83_08710"/>
<dbReference type="Pfam" id="PF00440">
    <property type="entry name" value="TetR_N"/>
    <property type="match status" value="1"/>
</dbReference>
<dbReference type="InterPro" id="IPR009057">
    <property type="entry name" value="Homeodomain-like_sf"/>
</dbReference>
<evidence type="ECO:0000313" key="6">
    <source>
        <dbReference type="EMBL" id="ANE48805.1"/>
    </source>
</evidence>
<dbReference type="GO" id="GO:0000976">
    <property type="term" value="F:transcription cis-regulatory region binding"/>
    <property type="evidence" value="ECO:0007669"/>
    <property type="project" value="TreeGrafter"/>
</dbReference>
<evidence type="ECO:0000256" key="2">
    <source>
        <dbReference type="ARBA" id="ARBA00023125"/>
    </source>
</evidence>
<organism evidence="6 7">
    <name type="scientific">Paenibacillus swuensis</name>
    <dbReference type="NCBI Taxonomy" id="1178515"/>
    <lineage>
        <taxon>Bacteria</taxon>
        <taxon>Bacillati</taxon>
        <taxon>Bacillota</taxon>
        <taxon>Bacilli</taxon>
        <taxon>Bacillales</taxon>
        <taxon>Paenibacillaceae</taxon>
        <taxon>Paenibacillus</taxon>
    </lineage>
</organism>
<dbReference type="PANTHER" id="PTHR30055:SF234">
    <property type="entry name" value="HTH-TYPE TRANSCRIPTIONAL REGULATOR BETI"/>
    <property type="match status" value="1"/>
</dbReference>
<keyword evidence="2 4" id="KW-0238">DNA-binding</keyword>
<evidence type="ECO:0000256" key="3">
    <source>
        <dbReference type="ARBA" id="ARBA00023163"/>
    </source>
</evidence>
<dbReference type="AlphaFoldDB" id="A0A172TP17"/>
<dbReference type="Proteomes" id="UP000076927">
    <property type="component" value="Chromosome"/>
</dbReference>
<keyword evidence="3" id="KW-0804">Transcription</keyword>
<sequence length="191" mass="22388">MARKAVDQELSRFRIMEVARNLFATKGYREVSMRCIGQELGYSHGSLYYHFKDKAELFCALVAQDYILLNKLLSDVLTEAPEQGMTRLEMIMLKFIRFGLEYPNHYEIMFLIADADLKKYSEPEQRLLYERFSSLVWEASGRTCDKANNYAYYLFLSMHGFVTHHVHGTIPYDQIELTAREHVKFLCRGLS</sequence>
<evidence type="ECO:0000313" key="7">
    <source>
        <dbReference type="Proteomes" id="UP000076927"/>
    </source>
</evidence>
<evidence type="ECO:0000259" key="5">
    <source>
        <dbReference type="PROSITE" id="PS50977"/>
    </source>
</evidence>
<dbReference type="STRING" id="1178515.SY83_08710"/>
<proteinExistence type="predicted"/>
<dbReference type="EMBL" id="CP011388">
    <property type="protein sequence ID" value="ANE48805.1"/>
    <property type="molecule type" value="Genomic_DNA"/>
</dbReference>
<keyword evidence="7" id="KW-1185">Reference proteome</keyword>
<dbReference type="PROSITE" id="PS50977">
    <property type="entry name" value="HTH_TETR_2"/>
    <property type="match status" value="1"/>
</dbReference>
<evidence type="ECO:0000256" key="4">
    <source>
        <dbReference type="PROSITE-ProRule" id="PRU00335"/>
    </source>
</evidence>
<dbReference type="SUPFAM" id="SSF48498">
    <property type="entry name" value="Tetracyclin repressor-like, C-terminal domain"/>
    <property type="match status" value="1"/>
</dbReference>
<dbReference type="InterPro" id="IPR036271">
    <property type="entry name" value="Tet_transcr_reg_TetR-rel_C_sf"/>
</dbReference>